<comment type="caution">
    <text evidence="2">The sequence shown here is derived from an EMBL/GenBank/DDBJ whole genome shotgun (WGS) entry which is preliminary data.</text>
</comment>
<dbReference type="GO" id="GO:0009307">
    <property type="term" value="P:DNA restriction-modification system"/>
    <property type="evidence" value="ECO:0007669"/>
    <property type="project" value="InterPro"/>
</dbReference>
<dbReference type="InterPro" id="IPR011856">
    <property type="entry name" value="tRNA_endonuc-like_dom_sf"/>
</dbReference>
<name>A0A833PTN2_BURL3</name>
<accession>A0A833PTN2</accession>
<dbReference type="InterPro" id="IPR011335">
    <property type="entry name" value="Restrct_endonuc-II-like"/>
</dbReference>
<dbReference type="Gene3D" id="3.40.1350.10">
    <property type="match status" value="1"/>
</dbReference>
<sequence length="338" mass="38017">MGSIIFDPHTLADSLSETAGYKAGLTLSVEGLCDTLTGTSFPDTIRASETSAVRIRSEDYEDLFYALLDAIGFTEERYGGFAHDSAKLFHKYKKESLKEYEGTLQIFTRLWPKITEEARSKRGSIDPSPIVLEAFHQFGKLGAQIAIEYIDVFDRALRLYPHSGPRYVEWAYTLSLAGLFTGTDLPPEVGTYIDQRYINFLYKNPEKLREMHWRKFEELTSEFFVREGYRVEIGPGSNDDGVDVRIWNADEGKDNPPLCLVQCKRTKAKIEKVVVKGLYADVLFEEATQGLIVTTSELSPGARASITTRGYPIEEVNQEGVKTWLSALRVPGTGIVRV</sequence>
<reference evidence="3" key="1">
    <citation type="journal article" date="2020" name="MBio">
        <title>Horizontal gene transfer to a defensive symbiont with a reduced genome amongst a multipartite beetle microbiome.</title>
        <authorList>
            <person name="Waterworth S.C."/>
            <person name="Florez L.V."/>
            <person name="Rees E.R."/>
            <person name="Hertweck C."/>
            <person name="Kaltenpoth M."/>
            <person name="Kwan J.C."/>
        </authorList>
    </citation>
    <scope>NUCLEOTIDE SEQUENCE [LARGE SCALE GENOMIC DNA]</scope>
</reference>
<dbReference type="RefSeq" id="WP_278648696.1">
    <property type="nucleotide sequence ID" value="NZ_WNDV01000015.1"/>
</dbReference>
<dbReference type="InterPro" id="IPR052906">
    <property type="entry name" value="Type_IV_Methyl-Rstrct_Enzyme"/>
</dbReference>
<evidence type="ECO:0000313" key="3">
    <source>
        <dbReference type="Proteomes" id="UP000467522"/>
    </source>
</evidence>
<dbReference type="GO" id="GO:0003677">
    <property type="term" value="F:DNA binding"/>
    <property type="evidence" value="ECO:0007669"/>
    <property type="project" value="InterPro"/>
</dbReference>
<gene>
    <name evidence="2" type="ORF">GAK33_04627</name>
</gene>
<protein>
    <recommendedName>
        <fullName evidence="1">Restriction endonuclease type IV Mrr domain-containing protein</fullName>
    </recommendedName>
</protein>
<dbReference type="Pfam" id="PF04471">
    <property type="entry name" value="Mrr_cat"/>
    <property type="match status" value="1"/>
</dbReference>
<dbReference type="SUPFAM" id="SSF52980">
    <property type="entry name" value="Restriction endonuclease-like"/>
    <property type="match status" value="1"/>
</dbReference>
<dbReference type="GO" id="GO:0015666">
    <property type="term" value="F:restriction endodeoxyribonuclease activity"/>
    <property type="evidence" value="ECO:0007669"/>
    <property type="project" value="TreeGrafter"/>
</dbReference>
<evidence type="ECO:0000313" key="2">
    <source>
        <dbReference type="EMBL" id="KAF1035761.1"/>
    </source>
</evidence>
<dbReference type="Proteomes" id="UP000467522">
    <property type="component" value="Unassembled WGS sequence"/>
</dbReference>
<evidence type="ECO:0000259" key="1">
    <source>
        <dbReference type="Pfam" id="PF04471"/>
    </source>
</evidence>
<dbReference type="PANTHER" id="PTHR30015:SF7">
    <property type="entry name" value="TYPE IV METHYL-DIRECTED RESTRICTION ENZYME ECOKMRR"/>
    <property type="match status" value="1"/>
</dbReference>
<organism evidence="2 3">
    <name type="scientific">Burkholderia lata (strain ATCC 17760 / DSM 23089 / LMG 22485 / NCIMB 9086 / R18194 / 383)</name>
    <dbReference type="NCBI Taxonomy" id="482957"/>
    <lineage>
        <taxon>Bacteria</taxon>
        <taxon>Pseudomonadati</taxon>
        <taxon>Pseudomonadota</taxon>
        <taxon>Betaproteobacteria</taxon>
        <taxon>Burkholderiales</taxon>
        <taxon>Burkholderiaceae</taxon>
        <taxon>Burkholderia</taxon>
        <taxon>Burkholderia cepacia complex</taxon>
    </lineage>
</organism>
<proteinExistence type="predicted"/>
<dbReference type="PANTHER" id="PTHR30015">
    <property type="entry name" value="MRR RESTRICTION SYSTEM PROTEIN"/>
    <property type="match status" value="1"/>
</dbReference>
<dbReference type="InterPro" id="IPR007560">
    <property type="entry name" value="Restrct_endonuc_IV_Mrr"/>
</dbReference>
<dbReference type="EMBL" id="WNDV01000015">
    <property type="protein sequence ID" value="KAF1035761.1"/>
    <property type="molecule type" value="Genomic_DNA"/>
</dbReference>
<dbReference type="AlphaFoldDB" id="A0A833PTN2"/>
<feature type="domain" description="Restriction endonuclease type IV Mrr" evidence="1">
    <location>
        <begin position="208"/>
        <end position="314"/>
    </location>
</feature>